<keyword evidence="8" id="KW-0472">Membrane</keyword>
<evidence type="ECO:0000256" key="4">
    <source>
        <dbReference type="ARBA" id="ARBA00022692"/>
    </source>
</evidence>
<dbReference type="InterPro" id="IPR007223">
    <property type="entry name" value="Peroxin-13_N"/>
</dbReference>
<dbReference type="SUPFAM" id="SSF50044">
    <property type="entry name" value="SH3-domain"/>
    <property type="match status" value="1"/>
</dbReference>
<dbReference type="Pfam" id="PF00018">
    <property type="entry name" value="SH3_1"/>
    <property type="match status" value="1"/>
</dbReference>
<dbReference type="PANTHER" id="PTHR19332">
    <property type="entry name" value="PEROXISOMAL MEMBRANE PROTEIN PEX13"/>
    <property type="match status" value="1"/>
</dbReference>
<dbReference type="PRINTS" id="PR00452">
    <property type="entry name" value="SH3DOMAIN"/>
</dbReference>
<dbReference type="GO" id="GO:0005778">
    <property type="term" value="C:peroxisomal membrane"/>
    <property type="evidence" value="ECO:0007669"/>
    <property type="project" value="UniProtKB-SubCell"/>
</dbReference>
<feature type="region of interest" description="Disordered" evidence="14">
    <location>
        <begin position="1"/>
        <end position="62"/>
    </location>
</feature>
<keyword evidence="4" id="KW-0812">Transmembrane</keyword>
<keyword evidence="9" id="KW-0576">Peroxisome</keyword>
<feature type="domain" description="SH3" evidence="15">
    <location>
        <begin position="344"/>
        <end position="410"/>
    </location>
</feature>
<dbReference type="Pfam" id="PF04088">
    <property type="entry name" value="Peroxin-13_N"/>
    <property type="match status" value="1"/>
</dbReference>
<keyword evidence="5" id="KW-0653">Protein transport</keyword>
<evidence type="ECO:0000256" key="6">
    <source>
        <dbReference type="ARBA" id="ARBA00022989"/>
    </source>
</evidence>
<keyword evidence="3" id="KW-0813">Transport</keyword>
<evidence type="ECO:0000256" key="3">
    <source>
        <dbReference type="ARBA" id="ARBA00022448"/>
    </source>
</evidence>
<keyword evidence="7" id="KW-0811">Translocation</keyword>
<dbReference type="InterPro" id="IPR036028">
    <property type="entry name" value="SH3-like_dom_sf"/>
</dbReference>
<evidence type="ECO:0000256" key="13">
    <source>
        <dbReference type="PROSITE-ProRule" id="PRU00192"/>
    </source>
</evidence>
<feature type="region of interest" description="Disordered" evidence="14">
    <location>
        <begin position="413"/>
        <end position="453"/>
    </location>
</feature>
<comment type="caution">
    <text evidence="16">The sequence shown here is derived from an EMBL/GenBank/DDBJ whole genome shotgun (WGS) entry which is preliminary data.</text>
</comment>
<evidence type="ECO:0000256" key="14">
    <source>
        <dbReference type="SAM" id="MobiDB-lite"/>
    </source>
</evidence>
<dbReference type="InterPro" id="IPR035463">
    <property type="entry name" value="Pex13"/>
</dbReference>
<protein>
    <recommendedName>
        <fullName evidence="11">Peroxisomal membrane protein PEX13</fullName>
    </recommendedName>
    <alternativeName>
        <fullName evidence="10">Peroxin-13</fullName>
    </alternativeName>
</protein>
<name>A0A507DW58_9FUNG</name>
<dbReference type="InterPro" id="IPR001452">
    <property type="entry name" value="SH3_domain"/>
</dbReference>
<evidence type="ECO:0000256" key="10">
    <source>
        <dbReference type="ARBA" id="ARBA00029693"/>
    </source>
</evidence>
<gene>
    <name evidence="16" type="ORF">PhCBS80983_g05046</name>
</gene>
<evidence type="ECO:0000256" key="2">
    <source>
        <dbReference type="ARBA" id="ARBA00022443"/>
    </source>
</evidence>
<dbReference type="PROSITE" id="PS50002">
    <property type="entry name" value="SH3"/>
    <property type="match status" value="1"/>
</dbReference>
<sequence length="476" mass="49287">MPSPPKPWERAGGGGTASPGGTTPTPMGVTPSAPVASGSTTTTSSSSTGPAAPPSRPETAAPSMAVNPAVNRTGFGTTGFGASSYNSGYGSTGYGAGSYGGSYGMGGTYGSNSMSSPYSRYGATGYGGYGSSYGSSYGGGYGGYGSRLGNSGYGAGGYGNRFGGGPYVGGPGEGMPLSAQMEQSTMATFNTLDSVVQAFAGFSQMLESTFMATHSSFMAMVGVAEQFGNLRQYFGQLFSMVSMYHAAKRIACKLTGRPAPVDMAGLNADGFKSFEENKKRSKKPLWVFLFFTIGIPWLISKLYQRLQRQRLEAANAAGGLLGPGNPAAGLTGPDGLPLHPNQIRDLEFCRALFDFTAETPTELSFKKADIVAILSKLDPATGQPGPWWRGRLQSGQMGMFPATYVELIQKKNLGGSSSSSSPSPAPAVPSQPSTSYTPSPSVPMIAKHPTGFDPQAFHDPVAMAPFGPNEFGPLFQ</sequence>
<evidence type="ECO:0000313" key="16">
    <source>
        <dbReference type="EMBL" id="TPX55766.1"/>
    </source>
</evidence>
<dbReference type="PANTHER" id="PTHR19332:SF1">
    <property type="entry name" value="PEROXISOMAL MEMBRANE PROTEIN PEX13"/>
    <property type="match status" value="1"/>
</dbReference>
<evidence type="ECO:0000256" key="5">
    <source>
        <dbReference type="ARBA" id="ARBA00022927"/>
    </source>
</evidence>
<dbReference type="SMART" id="SM00326">
    <property type="entry name" value="SH3"/>
    <property type="match status" value="1"/>
</dbReference>
<proteinExistence type="inferred from homology"/>
<comment type="similarity">
    <text evidence="1">Belongs to the peroxin-13 family.</text>
</comment>
<feature type="compositionally biased region" description="Low complexity" evidence="14">
    <location>
        <begin position="19"/>
        <end position="50"/>
    </location>
</feature>
<feature type="compositionally biased region" description="Low complexity" evidence="14">
    <location>
        <begin position="430"/>
        <end position="443"/>
    </location>
</feature>
<accession>A0A507DW58</accession>
<evidence type="ECO:0000256" key="9">
    <source>
        <dbReference type="ARBA" id="ARBA00023140"/>
    </source>
</evidence>
<evidence type="ECO:0000256" key="11">
    <source>
        <dbReference type="ARBA" id="ARBA00034535"/>
    </source>
</evidence>
<dbReference type="GO" id="GO:0016560">
    <property type="term" value="P:protein import into peroxisome matrix, docking"/>
    <property type="evidence" value="ECO:0007669"/>
    <property type="project" value="InterPro"/>
</dbReference>
<evidence type="ECO:0000256" key="8">
    <source>
        <dbReference type="ARBA" id="ARBA00023136"/>
    </source>
</evidence>
<keyword evidence="6" id="KW-1133">Transmembrane helix</keyword>
<dbReference type="EMBL" id="QEAQ01000096">
    <property type="protein sequence ID" value="TPX55766.1"/>
    <property type="molecule type" value="Genomic_DNA"/>
</dbReference>
<comment type="subcellular location">
    <subcellularLocation>
        <location evidence="12">Peroxisome membrane</location>
    </subcellularLocation>
</comment>
<keyword evidence="2 13" id="KW-0728">SH3 domain</keyword>
<evidence type="ECO:0000259" key="15">
    <source>
        <dbReference type="PROSITE" id="PS50002"/>
    </source>
</evidence>
<dbReference type="Proteomes" id="UP000318582">
    <property type="component" value="Unassembled WGS sequence"/>
</dbReference>
<keyword evidence="17" id="KW-1185">Reference proteome</keyword>
<evidence type="ECO:0000256" key="12">
    <source>
        <dbReference type="ARBA" id="ARBA00046271"/>
    </source>
</evidence>
<dbReference type="GO" id="GO:1990429">
    <property type="term" value="C:peroxisomal importomer complex"/>
    <property type="evidence" value="ECO:0007669"/>
    <property type="project" value="TreeGrafter"/>
</dbReference>
<evidence type="ECO:0000313" key="17">
    <source>
        <dbReference type="Proteomes" id="UP000318582"/>
    </source>
</evidence>
<evidence type="ECO:0000256" key="7">
    <source>
        <dbReference type="ARBA" id="ARBA00023010"/>
    </source>
</evidence>
<evidence type="ECO:0000256" key="1">
    <source>
        <dbReference type="ARBA" id="ARBA00006033"/>
    </source>
</evidence>
<reference evidence="16 17" key="1">
    <citation type="journal article" date="2019" name="Sci. Rep.">
        <title>Comparative genomics of chytrid fungi reveal insights into the obligate biotrophic and pathogenic lifestyle of Synchytrium endobioticum.</title>
        <authorList>
            <person name="van de Vossenberg B.T.L.H."/>
            <person name="Warris S."/>
            <person name="Nguyen H.D.T."/>
            <person name="van Gent-Pelzer M.P.E."/>
            <person name="Joly D.L."/>
            <person name="van de Geest H.C."/>
            <person name="Bonants P.J.M."/>
            <person name="Smith D.S."/>
            <person name="Levesque C.A."/>
            <person name="van der Lee T.A.J."/>
        </authorList>
    </citation>
    <scope>NUCLEOTIDE SEQUENCE [LARGE SCALE GENOMIC DNA]</scope>
    <source>
        <strain evidence="16 17">CBS 809.83</strain>
    </source>
</reference>
<organism evidence="16 17">
    <name type="scientific">Powellomyces hirtus</name>
    <dbReference type="NCBI Taxonomy" id="109895"/>
    <lineage>
        <taxon>Eukaryota</taxon>
        <taxon>Fungi</taxon>
        <taxon>Fungi incertae sedis</taxon>
        <taxon>Chytridiomycota</taxon>
        <taxon>Chytridiomycota incertae sedis</taxon>
        <taxon>Chytridiomycetes</taxon>
        <taxon>Spizellomycetales</taxon>
        <taxon>Powellomycetaceae</taxon>
        <taxon>Powellomyces</taxon>
    </lineage>
</organism>
<dbReference type="AlphaFoldDB" id="A0A507DW58"/>
<dbReference type="Gene3D" id="2.30.30.40">
    <property type="entry name" value="SH3 Domains"/>
    <property type="match status" value="1"/>
</dbReference>
<dbReference type="STRING" id="109895.A0A507DW58"/>